<dbReference type="PANTHER" id="PTHR41252">
    <property type="entry name" value="BLR2505 PROTEIN"/>
    <property type="match status" value="1"/>
</dbReference>
<proteinExistence type="predicted"/>
<reference evidence="3 4" key="1">
    <citation type="submission" date="2014-10" db="EMBL/GenBank/DDBJ databases">
        <authorList>
            <person name="Seo M.-J."/>
            <person name="Seok Y.J."/>
            <person name="Cha I.-T."/>
        </authorList>
    </citation>
    <scope>NUCLEOTIDE SEQUENCE [LARGE SCALE GENOMIC DNA]</scope>
    <source>
        <strain evidence="3 4">NEU</strain>
    </source>
</reference>
<dbReference type="Pfam" id="PF12680">
    <property type="entry name" value="SnoaL_2"/>
    <property type="match status" value="1"/>
</dbReference>
<accession>A0A1S2NDU4</accession>
<dbReference type="EMBL" id="JRYB01000001">
    <property type="protein sequence ID" value="OIJ43228.1"/>
    <property type="molecule type" value="Genomic_DNA"/>
</dbReference>
<feature type="domain" description="SnoaL-like" evidence="2">
    <location>
        <begin position="48"/>
        <end position="152"/>
    </location>
</feature>
<dbReference type="Proteomes" id="UP000180246">
    <property type="component" value="Unassembled WGS sequence"/>
</dbReference>
<evidence type="ECO:0000259" key="2">
    <source>
        <dbReference type="Pfam" id="PF12680"/>
    </source>
</evidence>
<gene>
    <name evidence="3" type="ORF">LO55_1669</name>
</gene>
<feature type="chain" id="PRO_5010353086" evidence="1">
    <location>
        <begin position="34"/>
        <end position="174"/>
    </location>
</feature>
<protein>
    <submittedName>
        <fullName evidence="3">SnoaL-like domain protein</fullName>
    </submittedName>
</protein>
<evidence type="ECO:0000313" key="4">
    <source>
        <dbReference type="Proteomes" id="UP000180246"/>
    </source>
</evidence>
<sequence>MKFFRSGSGGSSRWAAAWVLIAALVWSASSARADSGSAQAQANKEAVNKAFAAWAAGGRTFFDDMLAPNVVWTIKGSSPTARVLRGKQELIDGAVMPLSTRLQRQIRPTIRNLWADGDHVVIEWDGEAVAKDGKPYRNSYLWIFRMQGSRAIEVTAYLDLAPYDDVLRRVPASQ</sequence>
<keyword evidence="1" id="KW-0732">Signal</keyword>
<feature type="signal peptide" evidence="1">
    <location>
        <begin position="1"/>
        <end position="33"/>
    </location>
</feature>
<dbReference type="Gene3D" id="3.10.450.50">
    <property type="match status" value="1"/>
</dbReference>
<dbReference type="InterPro" id="IPR032710">
    <property type="entry name" value="NTF2-like_dom_sf"/>
</dbReference>
<organism evidence="3 4">
    <name type="scientific">Massilia timonae</name>
    <dbReference type="NCBI Taxonomy" id="47229"/>
    <lineage>
        <taxon>Bacteria</taxon>
        <taxon>Pseudomonadati</taxon>
        <taxon>Pseudomonadota</taxon>
        <taxon>Betaproteobacteria</taxon>
        <taxon>Burkholderiales</taxon>
        <taxon>Oxalobacteraceae</taxon>
        <taxon>Telluria group</taxon>
        <taxon>Massilia</taxon>
    </lineage>
</organism>
<name>A0A1S2NDU4_9BURK</name>
<dbReference type="InterPro" id="IPR037401">
    <property type="entry name" value="SnoaL-like"/>
</dbReference>
<evidence type="ECO:0000256" key="1">
    <source>
        <dbReference type="SAM" id="SignalP"/>
    </source>
</evidence>
<comment type="caution">
    <text evidence="3">The sequence shown here is derived from an EMBL/GenBank/DDBJ whole genome shotgun (WGS) entry which is preliminary data.</text>
</comment>
<evidence type="ECO:0000313" key="3">
    <source>
        <dbReference type="EMBL" id="OIJ43228.1"/>
    </source>
</evidence>
<dbReference type="RefSeq" id="WP_071361110.1">
    <property type="nucleotide sequence ID" value="NZ_JRYB01000001.1"/>
</dbReference>
<dbReference type="SUPFAM" id="SSF54427">
    <property type="entry name" value="NTF2-like"/>
    <property type="match status" value="1"/>
</dbReference>
<dbReference type="AlphaFoldDB" id="A0A1S2NDU4"/>
<dbReference type="PANTHER" id="PTHR41252:SF1">
    <property type="entry name" value="BLR2505 PROTEIN"/>
    <property type="match status" value="1"/>
</dbReference>